<dbReference type="RefSeq" id="WP_008497268.1">
    <property type="nucleotide sequence ID" value="NZ_CP016537.2"/>
</dbReference>
<reference evidence="2" key="1">
    <citation type="submission" date="2016-10" db="EMBL/GenBank/DDBJ databases">
        <authorList>
            <person name="de Groot N.N."/>
        </authorList>
    </citation>
    <scope>NUCLEOTIDE SEQUENCE</scope>
    <source>
        <strain evidence="2">DSM 24743</strain>
    </source>
</reference>
<proteinExistence type="predicted"/>
<protein>
    <submittedName>
        <fullName evidence="2">Lysophospholipase</fullName>
    </submittedName>
</protein>
<evidence type="ECO:0000313" key="3">
    <source>
        <dbReference type="Proteomes" id="UP000092687"/>
    </source>
</evidence>
<evidence type="ECO:0000313" key="2">
    <source>
        <dbReference type="EMBL" id="ANU12630.1"/>
    </source>
</evidence>
<dbReference type="PANTHER" id="PTHR11614">
    <property type="entry name" value="PHOSPHOLIPASE-RELATED"/>
    <property type="match status" value="1"/>
</dbReference>
<name>A0A1C7DM19_9BACL</name>
<dbReference type="KEGG" id="phc:BBI08_01730"/>
<dbReference type="AlphaFoldDB" id="A0A1C7DM19"/>
<organism evidence="2 3">
    <name type="scientific">Planococcus halocryophilus</name>
    <dbReference type="NCBI Taxonomy" id="1215089"/>
    <lineage>
        <taxon>Bacteria</taxon>
        <taxon>Bacillati</taxon>
        <taxon>Bacillota</taxon>
        <taxon>Bacilli</taxon>
        <taxon>Bacillales</taxon>
        <taxon>Caryophanaceae</taxon>
        <taxon>Planococcus</taxon>
    </lineage>
</organism>
<dbReference type="EMBL" id="CP016537">
    <property type="protein sequence ID" value="ANU12630.1"/>
    <property type="molecule type" value="Genomic_DNA"/>
</dbReference>
<accession>A0A1C7DM19</accession>
<dbReference type="Gene3D" id="3.40.50.1820">
    <property type="entry name" value="alpha/beta hydrolase"/>
    <property type="match status" value="1"/>
</dbReference>
<sequence>MWKWQAEGTAKAVVVLIHSAYEQHMRYAWQIEKWRSVGFHVYTGDLPGHGKNAGADNVHRESFDEYEQAVIEMLKLASNNDLPVFVIAHGLGATVAMNVLGHRKFNVAGVIFTSPWLQLKKLPPKAPNAFPGVAQLTGRRKMDHGIELRHLTRDQFSFSQETESNLYHTVITAGWYKELQNYMKETAAAIEVYPQIPTCLYTAERDIITEKEAARQWLLKQQLTEFTYKEWKYCYHDIFQEPEKEEVFLAAQGFIHTVLRSVGYLIEE</sequence>
<gene>
    <name evidence="2" type="ORF">BBI08_01730</name>
</gene>
<dbReference type="InterPro" id="IPR029058">
    <property type="entry name" value="AB_hydrolase_fold"/>
</dbReference>
<evidence type="ECO:0000259" key="1">
    <source>
        <dbReference type="Pfam" id="PF12146"/>
    </source>
</evidence>
<dbReference type="STRING" id="1215089.BBI08_01730"/>
<dbReference type="Pfam" id="PF12146">
    <property type="entry name" value="Hydrolase_4"/>
    <property type="match status" value="1"/>
</dbReference>
<dbReference type="InterPro" id="IPR022742">
    <property type="entry name" value="Hydrolase_4"/>
</dbReference>
<dbReference type="Proteomes" id="UP000092687">
    <property type="component" value="Chromosome"/>
</dbReference>
<dbReference type="InterPro" id="IPR051044">
    <property type="entry name" value="MAG_DAG_Lipase"/>
</dbReference>
<dbReference type="OrthoDB" id="9806902at2"/>
<dbReference type="SUPFAM" id="SSF53474">
    <property type="entry name" value="alpha/beta-Hydrolases"/>
    <property type="match status" value="1"/>
</dbReference>
<keyword evidence="3" id="KW-1185">Reference proteome</keyword>
<feature type="domain" description="Serine aminopeptidase S33" evidence="1">
    <location>
        <begin position="9"/>
        <end position="243"/>
    </location>
</feature>